<dbReference type="CDD" id="cd01335">
    <property type="entry name" value="Radical_SAM"/>
    <property type="match status" value="1"/>
</dbReference>
<proteinExistence type="inferred from homology"/>
<evidence type="ECO:0000256" key="5">
    <source>
        <dbReference type="ARBA" id="ARBA00022552"/>
    </source>
</evidence>
<dbReference type="Gene3D" id="3.20.20.70">
    <property type="entry name" value="Aldolase class I"/>
    <property type="match status" value="1"/>
</dbReference>
<comment type="similarity">
    <text evidence="2 14">Belongs to the radical SAM superfamily. RlmN family.</text>
</comment>
<dbReference type="EC" id="2.1.1.192" evidence="14"/>
<comment type="caution">
    <text evidence="14">Lacks conserved residue(s) required for the propagation of feature annotation.</text>
</comment>
<keyword evidence="12 14" id="KW-0411">Iron-sulfur</keyword>
<evidence type="ECO:0000256" key="10">
    <source>
        <dbReference type="ARBA" id="ARBA00022723"/>
    </source>
</evidence>
<dbReference type="EMBL" id="CP097763">
    <property type="protein sequence ID" value="URJ33180.1"/>
    <property type="molecule type" value="Genomic_DNA"/>
</dbReference>
<keyword evidence="6 14" id="KW-0489">Methyltransferase</keyword>
<dbReference type="InterPro" id="IPR040072">
    <property type="entry name" value="Methyltransferase_A"/>
</dbReference>
<evidence type="ECO:0000256" key="12">
    <source>
        <dbReference type="ARBA" id="ARBA00023014"/>
    </source>
</evidence>
<evidence type="ECO:0000256" key="1">
    <source>
        <dbReference type="ARBA" id="ARBA00004496"/>
    </source>
</evidence>
<dbReference type="Proteomes" id="UP001056622">
    <property type="component" value="Chromosome"/>
</dbReference>
<feature type="binding site" evidence="14">
    <location>
        <begin position="224"/>
        <end position="226"/>
    </location>
    <ligand>
        <name>S-adenosyl-L-methionine</name>
        <dbReference type="ChEBI" id="CHEBI:59789"/>
    </ligand>
</feature>
<keyword evidence="4 14" id="KW-0963">Cytoplasm</keyword>
<keyword evidence="13 14" id="KW-1015">Disulfide bond</keyword>
<dbReference type="SUPFAM" id="SSF102114">
    <property type="entry name" value="Radical SAM enzymes"/>
    <property type="match status" value="1"/>
</dbReference>
<evidence type="ECO:0000256" key="3">
    <source>
        <dbReference type="ARBA" id="ARBA00022485"/>
    </source>
</evidence>
<feature type="binding site" evidence="14">
    <location>
        <position position="113"/>
    </location>
    <ligand>
        <name>[4Fe-4S] cluster</name>
        <dbReference type="ChEBI" id="CHEBI:49883"/>
        <note>4Fe-4S-S-AdoMet</note>
    </ligand>
</feature>
<dbReference type="GO" id="GO:0032259">
    <property type="term" value="P:methylation"/>
    <property type="evidence" value="ECO:0007669"/>
    <property type="project" value="UniProtKB-KW"/>
</dbReference>
<keyword evidence="3 14" id="KW-0004">4Fe-4S</keyword>
<protein>
    <recommendedName>
        <fullName evidence="14">Dual-specificity RNA methyltransferase RlmN</fullName>
        <ecNumber evidence="14">2.1.1.192</ecNumber>
    </recommendedName>
    <alternativeName>
        <fullName evidence="14">23S rRNA (adenine(2503)-C(2))-methyltransferase</fullName>
    </alternativeName>
    <alternativeName>
        <fullName evidence="14">23S rRNA m2A2503 methyltransferase</fullName>
    </alternativeName>
    <alternativeName>
        <fullName evidence="14">Ribosomal RNA large subunit methyltransferase N</fullName>
    </alternativeName>
    <alternativeName>
        <fullName evidence="14">tRNA (adenine(37)-C(2))-methyltransferase</fullName>
    </alternativeName>
    <alternativeName>
        <fullName evidence="14">tRNA m2A37 methyltransferase</fullName>
    </alternativeName>
</protein>
<organism evidence="16 17">
    <name type="scientific">Candidatus Blochmannia vicinus</name>
    <name type="common">nom. nud.</name>
    <dbReference type="NCBI Taxonomy" id="251540"/>
    <lineage>
        <taxon>Bacteria</taxon>
        <taxon>Pseudomonadati</taxon>
        <taxon>Pseudomonadota</taxon>
        <taxon>Gammaproteobacteria</taxon>
        <taxon>Enterobacterales</taxon>
        <taxon>Enterobacteriaceae</taxon>
        <taxon>ant endosymbionts</taxon>
        <taxon>Candidatus Blochmanniella</taxon>
    </lineage>
</organism>
<evidence type="ECO:0000256" key="11">
    <source>
        <dbReference type="ARBA" id="ARBA00023004"/>
    </source>
</evidence>
<keyword evidence="7 14" id="KW-0808">Transferase</keyword>
<feature type="binding site" evidence="14">
    <location>
        <position position="120"/>
    </location>
    <ligand>
        <name>[4Fe-4S] cluster</name>
        <dbReference type="ChEBI" id="CHEBI:49883"/>
        <note>4Fe-4S-S-AdoMet</note>
    </ligand>
</feature>
<comment type="miscellaneous">
    <text evidence="14">Reaction proceeds by a ping-pong mechanism involving intermediate methylation of a conserved cysteine residue.</text>
</comment>
<keyword evidence="5 14" id="KW-0698">rRNA processing</keyword>
<evidence type="ECO:0000256" key="6">
    <source>
        <dbReference type="ARBA" id="ARBA00022603"/>
    </source>
</evidence>
<feature type="binding site" evidence="14">
    <location>
        <begin position="170"/>
        <end position="171"/>
    </location>
    <ligand>
        <name>S-adenosyl-L-methionine</name>
        <dbReference type="ChEBI" id="CHEBI:59789"/>
    </ligand>
</feature>
<accession>A0ABY4T171</accession>
<dbReference type="InterPro" id="IPR027492">
    <property type="entry name" value="RNA_MTrfase_RlmN"/>
</dbReference>
<dbReference type="RefSeq" id="WP_250257345.1">
    <property type="nucleotide sequence ID" value="NZ_CP097763.1"/>
</dbReference>
<comment type="subcellular location">
    <subcellularLocation>
        <location evidence="1 14">Cytoplasm</location>
    </subcellularLocation>
</comment>
<comment type="catalytic activity">
    <reaction evidence="14">
        <text>adenosine(37) in tRNA + 2 reduced [2Fe-2S]-[ferredoxin] + 2 S-adenosyl-L-methionine = 2-methyladenosine(37) in tRNA + 5'-deoxyadenosine + L-methionine + 2 oxidized [2Fe-2S]-[ferredoxin] + S-adenosyl-L-homocysteine</text>
        <dbReference type="Rhea" id="RHEA:43332"/>
        <dbReference type="Rhea" id="RHEA-COMP:10000"/>
        <dbReference type="Rhea" id="RHEA-COMP:10001"/>
        <dbReference type="Rhea" id="RHEA-COMP:10162"/>
        <dbReference type="Rhea" id="RHEA-COMP:10485"/>
        <dbReference type="ChEBI" id="CHEBI:17319"/>
        <dbReference type="ChEBI" id="CHEBI:33737"/>
        <dbReference type="ChEBI" id="CHEBI:33738"/>
        <dbReference type="ChEBI" id="CHEBI:57844"/>
        <dbReference type="ChEBI" id="CHEBI:57856"/>
        <dbReference type="ChEBI" id="CHEBI:59789"/>
        <dbReference type="ChEBI" id="CHEBI:74411"/>
        <dbReference type="ChEBI" id="CHEBI:74497"/>
        <dbReference type="EC" id="2.1.1.192"/>
    </reaction>
</comment>
<evidence type="ECO:0000256" key="14">
    <source>
        <dbReference type="HAMAP-Rule" id="MF_01849"/>
    </source>
</evidence>
<dbReference type="Gene3D" id="1.10.150.530">
    <property type="match status" value="1"/>
</dbReference>
<evidence type="ECO:0000256" key="8">
    <source>
        <dbReference type="ARBA" id="ARBA00022691"/>
    </source>
</evidence>
<evidence type="ECO:0000256" key="2">
    <source>
        <dbReference type="ARBA" id="ARBA00007544"/>
    </source>
</evidence>
<dbReference type="HAMAP" id="MF_01849">
    <property type="entry name" value="RNA_methyltr_RlmN"/>
    <property type="match status" value="1"/>
</dbReference>
<sequence>MCIKKVNLLNMNKKELIIFLSKLGEQSFRSHQIMKWIYHDYCDDFNQMTNLSKSLKIKLNKIAEIRAPIIAKTQLSSDGTIKWAMKVDQQQIETVYIPENMRTTLCISSQIGCPLGCSFCGTAKQGFNRNLDVSEIIGQIWRISKLIALNKHIKTINKSPITNIVFMGMGEPLLNIINVVSAIKIMLDNFGFGFSKRHITISTAGVVPGITKLKTMIDIPLAISLHAPNDLIRNKIMPINKKYNISSVLEATRKYLKKTKANRSRVTIEYILLNHVNDEILHAHQLAKKLKGIPCKINLIPWNPIPNSQYTCSSHIRIRAFLKVLLKHNIVTIVRKIRGADINAACGQLTGEVINRLNYNVIQHKTNNTILV</sequence>
<dbReference type="SFLD" id="SFLDF00275">
    <property type="entry name" value="adenosine_C2_methyltransferase"/>
    <property type="match status" value="1"/>
</dbReference>
<dbReference type="InterPro" id="IPR048641">
    <property type="entry name" value="RlmN_N"/>
</dbReference>
<dbReference type="PANTHER" id="PTHR30544">
    <property type="entry name" value="23S RRNA METHYLTRANSFERASE"/>
    <property type="match status" value="1"/>
</dbReference>
<keyword evidence="17" id="KW-1185">Reference proteome</keyword>
<feature type="domain" description="Radical SAM core" evidence="15">
    <location>
        <begin position="99"/>
        <end position="341"/>
    </location>
</feature>
<comment type="function">
    <text evidence="14">Specifically methylates position 2 of adenine 2503 in 23S rRNA and position 2 of adenine 37 in tRNAs. m2A2503 modification seems to play a crucial role in the proofreading step occurring at the peptidyl transferase center and thus would serve to optimize ribosomal fidelity.</text>
</comment>
<dbReference type="PROSITE" id="PS51918">
    <property type="entry name" value="RADICAL_SAM"/>
    <property type="match status" value="1"/>
</dbReference>
<evidence type="ECO:0000259" key="15">
    <source>
        <dbReference type="PROSITE" id="PS51918"/>
    </source>
</evidence>
<feature type="binding site" evidence="14">
    <location>
        <position position="303"/>
    </location>
    <ligand>
        <name>S-adenosyl-L-methionine</name>
        <dbReference type="ChEBI" id="CHEBI:59789"/>
    </ligand>
</feature>
<feature type="active site" description="S-methylcysteine intermediate" evidence="14">
    <location>
        <position position="346"/>
    </location>
</feature>
<dbReference type="InterPro" id="IPR058240">
    <property type="entry name" value="rSAM_sf"/>
</dbReference>
<reference evidence="16" key="1">
    <citation type="submission" date="2022-05" db="EMBL/GenBank/DDBJ databases">
        <title>Impact of host demography and evolutionary history on endosymbiont molecular evolution: a test in carpenter ants (Genus Camponotus) and their Blochmannia endosymbionts.</title>
        <authorList>
            <person name="Manthey J.D."/>
            <person name="Giron J.C."/>
            <person name="Hruska J.P."/>
        </authorList>
    </citation>
    <scope>NUCLEOTIDE SEQUENCE</scope>
    <source>
        <strain evidence="16">C-005</strain>
    </source>
</reference>
<feature type="binding site" evidence="14">
    <location>
        <position position="117"/>
    </location>
    <ligand>
        <name>[4Fe-4S] cluster</name>
        <dbReference type="ChEBI" id="CHEBI:49883"/>
        <note>4Fe-4S-S-AdoMet</note>
    </ligand>
</feature>
<evidence type="ECO:0000256" key="7">
    <source>
        <dbReference type="ARBA" id="ARBA00022679"/>
    </source>
</evidence>
<dbReference type="SFLD" id="SFLDG01062">
    <property type="entry name" value="methyltransferase_(Class_A)"/>
    <property type="match status" value="1"/>
</dbReference>
<evidence type="ECO:0000313" key="16">
    <source>
        <dbReference type="EMBL" id="URJ33180.1"/>
    </source>
</evidence>
<gene>
    <name evidence="14 16" type="primary">rlmN</name>
    <name evidence="16" type="ORF">M9408_01030</name>
</gene>
<comment type="catalytic activity">
    <reaction evidence="14">
        <text>adenosine(2503) in 23S rRNA + 2 reduced [2Fe-2S]-[ferredoxin] + 2 S-adenosyl-L-methionine = 2-methyladenosine(2503) in 23S rRNA + 5'-deoxyadenosine + L-methionine + 2 oxidized [2Fe-2S]-[ferredoxin] + S-adenosyl-L-homocysteine</text>
        <dbReference type="Rhea" id="RHEA:42916"/>
        <dbReference type="Rhea" id="RHEA-COMP:10000"/>
        <dbReference type="Rhea" id="RHEA-COMP:10001"/>
        <dbReference type="Rhea" id="RHEA-COMP:10152"/>
        <dbReference type="Rhea" id="RHEA-COMP:10282"/>
        <dbReference type="ChEBI" id="CHEBI:17319"/>
        <dbReference type="ChEBI" id="CHEBI:33737"/>
        <dbReference type="ChEBI" id="CHEBI:33738"/>
        <dbReference type="ChEBI" id="CHEBI:57844"/>
        <dbReference type="ChEBI" id="CHEBI:57856"/>
        <dbReference type="ChEBI" id="CHEBI:59789"/>
        <dbReference type="ChEBI" id="CHEBI:74411"/>
        <dbReference type="ChEBI" id="CHEBI:74497"/>
        <dbReference type="EC" id="2.1.1.192"/>
    </reaction>
</comment>
<keyword evidence="11 14" id="KW-0408">Iron</keyword>
<evidence type="ECO:0000313" key="17">
    <source>
        <dbReference type="Proteomes" id="UP001056622"/>
    </source>
</evidence>
<dbReference type="Pfam" id="PF21016">
    <property type="entry name" value="RlmN_N"/>
    <property type="match status" value="1"/>
</dbReference>
<feature type="active site" description="Proton acceptor" evidence="14">
    <location>
        <position position="93"/>
    </location>
</feature>
<dbReference type="PIRSF" id="PIRSF006004">
    <property type="entry name" value="CHP00048"/>
    <property type="match status" value="1"/>
</dbReference>
<evidence type="ECO:0000256" key="13">
    <source>
        <dbReference type="ARBA" id="ARBA00023157"/>
    </source>
</evidence>
<dbReference type="GO" id="GO:0008168">
    <property type="term" value="F:methyltransferase activity"/>
    <property type="evidence" value="ECO:0007669"/>
    <property type="project" value="UniProtKB-KW"/>
</dbReference>
<dbReference type="InterPro" id="IPR004383">
    <property type="entry name" value="rRNA_lsu_MTrfase_RlmN/Cfr"/>
</dbReference>
<keyword evidence="9 14" id="KW-0819">tRNA processing</keyword>
<dbReference type="SFLD" id="SFLDS00029">
    <property type="entry name" value="Radical_SAM"/>
    <property type="match status" value="1"/>
</dbReference>
<keyword evidence="8 14" id="KW-0949">S-adenosyl-L-methionine</keyword>
<dbReference type="NCBIfam" id="TIGR00048">
    <property type="entry name" value="rRNA_mod_RlmN"/>
    <property type="match status" value="1"/>
</dbReference>
<comment type="cofactor">
    <cofactor evidence="14">
        <name>[4Fe-4S] cluster</name>
        <dbReference type="ChEBI" id="CHEBI:49883"/>
    </cofactor>
    <text evidence="14">Binds 1 [4Fe-4S] cluster. The cluster is coordinated with 3 cysteines and an exchangeable S-adenosyl-L-methionine.</text>
</comment>
<feature type="binding site" evidence="14">
    <location>
        <position position="202"/>
    </location>
    <ligand>
        <name>S-adenosyl-L-methionine</name>
        <dbReference type="ChEBI" id="CHEBI:59789"/>
    </ligand>
</feature>
<evidence type="ECO:0000256" key="4">
    <source>
        <dbReference type="ARBA" id="ARBA00022490"/>
    </source>
</evidence>
<dbReference type="InterPro" id="IPR007197">
    <property type="entry name" value="rSAM"/>
</dbReference>
<keyword evidence="10 14" id="KW-0479">Metal-binding</keyword>
<dbReference type="Pfam" id="PF04055">
    <property type="entry name" value="Radical_SAM"/>
    <property type="match status" value="1"/>
</dbReference>
<dbReference type="InterPro" id="IPR013785">
    <property type="entry name" value="Aldolase_TIM"/>
</dbReference>
<dbReference type="PANTHER" id="PTHR30544:SF5">
    <property type="entry name" value="RADICAL SAM CORE DOMAIN-CONTAINING PROTEIN"/>
    <property type="match status" value="1"/>
</dbReference>
<name>A0ABY4T171_9ENTR</name>
<evidence type="ECO:0000256" key="9">
    <source>
        <dbReference type="ARBA" id="ARBA00022694"/>
    </source>
</evidence>